<dbReference type="HOGENOM" id="CLU_1304891_0_0_1"/>
<accession>A0A0D2H7U6</accession>
<dbReference type="STRING" id="1442368.A0A0D2H7U6"/>
<dbReference type="OrthoDB" id="4425169at2759"/>
<name>A0A0D2H7U6_9EURO</name>
<dbReference type="Proteomes" id="UP000053029">
    <property type="component" value="Unassembled WGS sequence"/>
</dbReference>
<dbReference type="RefSeq" id="XP_013284552.1">
    <property type="nucleotide sequence ID" value="XM_013429098.1"/>
</dbReference>
<keyword evidence="2" id="KW-1185">Reference proteome</keyword>
<dbReference type="VEuPathDB" id="FungiDB:Z517_07360"/>
<evidence type="ECO:0000313" key="2">
    <source>
        <dbReference type="Proteomes" id="UP000053029"/>
    </source>
</evidence>
<protein>
    <recommendedName>
        <fullName evidence="3">ABM domain-containing protein</fullName>
    </recommendedName>
</protein>
<gene>
    <name evidence="1" type="ORF">Z517_07360</name>
</gene>
<dbReference type="EMBL" id="KN846972">
    <property type="protein sequence ID" value="KIW80744.1"/>
    <property type="molecule type" value="Genomic_DNA"/>
</dbReference>
<sequence>MPITELIFPTYKLDAESLAALKTNESHIFSHLTNVNGLQAAFKGQILEHNGSPVDPKNVRTLLVLDWVDSASFDAFYPKSEKFQAFINSVKPFVAAPAVPELYEQQERSIACTSTNVTQIFKSTTSDTIEKAWEQLKSSIRDQYSIVDAPAFYHATGIKNDQGKFLGLIGWQNLQEYERVGKTSAVMARIHELSNEAGGEVENLVVQLGQI</sequence>
<proteinExistence type="predicted"/>
<evidence type="ECO:0000313" key="1">
    <source>
        <dbReference type="EMBL" id="KIW80744.1"/>
    </source>
</evidence>
<dbReference type="AlphaFoldDB" id="A0A0D2H7U6"/>
<evidence type="ECO:0008006" key="3">
    <source>
        <dbReference type="Google" id="ProtNLM"/>
    </source>
</evidence>
<reference evidence="1 2" key="1">
    <citation type="submission" date="2015-01" db="EMBL/GenBank/DDBJ databases">
        <title>The Genome Sequence of Fonsecaea pedrosoi CBS 271.37.</title>
        <authorList>
            <consortium name="The Broad Institute Genomics Platform"/>
            <person name="Cuomo C."/>
            <person name="de Hoog S."/>
            <person name="Gorbushina A."/>
            <person name="Stielow B."/>
            <person name="Teixiera M."/>
            <person name="Abouelleil A."/>
            <person name="Chapman S.B."/>
            <person name="Priest M."/>
            <person name="Young S.K."/>
            <person name="Wortman J."/>
            <person name="Nusbaum C."/>
            <person name="Birren B."/>
        </authorList>
    </citation>
    <scope>NUCLEOTIDE SEQUENCE [LARGE SCALE GENOMIC DNA]</scope>
    <source>
        <strain evidence="1 2">CBS 271.37</strain>
    </source>
</reference>
<dbReference type="GeneID" id="25306850"/>
<organism evidence="1 2">
    <name type="scientific">Fonsecaea pedrosoi CBS 271.37</name>
    <dbReference type="NCBI Taxonomy" id="1442368"/>
    <lineage>
        <taxon>Eukaryota</taxon>
        <taxon>Fungi</taxon>
        <taxon>Dikarya</taxon>
        <taxon>Ascomycota</taxon>
        <taxon>Pezizomycotina</taxon>
        <taxon>Eurotiomycetes</taxon>
        <taxon>Chaetothyriomycetidae</taxon>
        <taxon>Chaetothyriales</taxon>
        <taxon>Herpotrichiellaceae</taxon>
        <taxon>Fonsecaea</taxon>
    </lineage>
</organism>